<evidence type="ECO:0000313" key="13">
    <source>
        <dbReference type="Proteomes" id="UP000249363"/>
    </source>
</evidence>
<dbReference type="InterPro" id="IPR002772">
    <property type="entry name" value="Glyco_hydro_3_C"/>
</dbReference>
<dbReference type="STRING" id="1196081.A0A364L2T5"/>
<keyword evidence="9" id="KW-0326">Glycosidase</keyword>
<dbReference type="InterPro" id="IPR050288">
    <property type="entry name" value="Cellulose_deg_GH3"/>
</dbReference>
<evidence type="ECO:0000313" key="12">
    <source>
        <dbReference type="EMBL" id="RAO70094.1"/>
    </source>
</evidence>
<dbReference type="UniPathway" id="UPA00696"/>
<keyword evidence="6" id="KW-0136">Cellulose degradation</keyword>
<dbReference type="SMART" id="SM01217">
    <property type="entry name" value="Fn3_like"/>
    <property type="match status" value="1"/>
</dbReference>
<dbReference type="Proteomes" id="UP000249363">
    <property type="component" value="Unassembled WGS sequence"/>
</dbReference>
<comment type="pathway">
    <text evidence="2">Glycan metabolism; cellulose degradation.</text>
</comment>
<keyword evidence="10" id="KW-0624">Polysaccharide degradation</keyword>
<dbReference type="SUPFAM" id="SSF51445">
    <property type="entry name" value="(Trans)glycosidases"/>
    <property type="match status" value="1"/>
</dbReference>
<dbReference type="PRINTS" id="PR00133">
    <property type="entry name" value="GLHYDRLASE3"/>
</dbReference>
<dbReference type="InterPro" id="IPR013783">
    <property type="entry name" value="Ig-like_fold"/>
</dbReference>
<dbReference type="Pfam" id="PF14310">
    <property type="entry name" value="Fn3-like"/>
    <property type="match status" value="1"/>
</dbReference>
<name>A0A364L2T5_TALAM</name>
<keyword evidence="8" id="KW-0119">Carbohydrate metabolism</keyword>
<dbReference type="InterPro" id="IPR001764">
    <property type="entry name" value="Glyco_hydro_3_N"/>
</dbReference>
<dbReference type="Gene3D" id="3.40.50.1700">
    <property type="entry name" value="Glycoside hydrolase family 3 C-terminal domain"/>
    <property type="match status" value="1"/>
</dbReference>
<reference evidence="12 13" key="1">
    <citation type="journal article" date="2017" name="Biotechnol. Biofuels">
        <title>Differential beta-glucosidase expression as a function of carbon source availability in Talaromyces amestolkiae: a genomic and proteomic approach.</title>
        <authorList>
            <person name="de Eugenio L.I."/>
            <person name="Mendez-Liter J.A."/>
            <person name="Nieto-Dominguez M."/>
            <person name="Alonso L."/>
            <person name="Gil-Munoz J."/>
            <person name="Barriuso J."/>
            <person name="Prieto A."/>
            <person name="Martinez M.J."/>
        </authorList>
    </citation>
    <scope>NUCLEOTIDE SEQUENCE [LARGE SCALE GENOMIC DNA]</scope>
    <source>
        <strain evidence="12 13">CIB</strain>
    </source>
</reference>
<organism evidence="12 13">
    <name type="scientific">Talaromyces amestolkiae</name>
    <dbReference type="NCBI Taxonomy" id="1196081"/>
    <lineage>
        <taxon>Eukaryota</taxon>
        <taxon>Fungi</taxon>
        <taxon>Dikarya</taxon>
        <taxon>Ascomycota</taxon>
        <taxon>Pezizomycotina</taxon>
        <taxon>Eurotiomycetes</taxon>
        <taxon>Eurotiomycetidae</taxon>
        <taxon>Eurotiales</taxon>
        <taxon>Trichocomaceae</taxon>
        <taxon>Talaromyces</taxon>
        <taxon>Talaromyces sect. Talaromyces</taxon>
    </lineage>
</organism>
<dbReference type="InterPro" id="IPR036962">
    <property type="entry name" value="Glyco_hydro_3_N_sf"/>
</dbReference>
<evidence type="ECO:0000256" key="6">
    <source>
        <dbReference type="ARBA" id="ARBA00023001"/>
    </source>
</evidence>
<evidence type="ECO:0000256" key="4">
    <source>
        <dbReference type="ARBA" id="ARBA00012744"/>
    </source>
</evidence>
<feature type="domain" description="PA14" evidence="11">
    <location>
        <begin position="395"/>
        <end position="555"/>
    </location>
</feature>
<dbReference type="PROSITE" id="PS51820">
    <property type="entry name" value="PA14"/>
    <property type="match status" value="1"/>
</dbReference>
<dbReference type="AlphaFoldDB" id="A0A364L2T5"/>
<dbReference type="Pfam" id="PF07691">
    <property type="entry name" value="PA14"/>
    <property type="match status" value="1"/>
</dbReference>
<evidence type="ECO:0000256" key="5">
    <source>
        <dbReference type="ARBA" id="ARBA00022801"/>
    </source>
</evidence>
<proteinExistence type="inferred from homology"/>
<dbReference type="Gene3D" id="2.60.40.10">
    <property type="entry name" value="Immunoglobulins"/>
    <property type="match status" value="1"/>
</dbReference>
<comment type="similarity">
    <text evidence="3">Belongs to the glycosyl hydrolase 3 family.</text>
</comment>
<dbReference type="PANTHER" id="PTHR42715">
    <property type="entry name" value="BETA-GLUCOSIDASE"/>
    <property type="match status" value="1"/>
</dbReference>
<protein>
    <recommendedName>
        <fullName evidence="4">beta-glucosidase</fullName>
        <ecNumber evidence="4">3.2.1.21</ecNumber>
    </recommendedName>
</protein>
<evidence type="ECO:0000256" key="3">
    <source>
        <dbReference type="ARBA" id="ARBA00005336"/>
    </source>
</evidence>
<gene>
    <name evidence="12" type="ORF">BHQ10_006106</name>
</gene>
<keyword evidence="5" id="KW-0378">Hydrolase</keyword>
<dbReference type="Pfam" id="PF00933">
    <property type="entry name" value="Glyco_hydro_3"/>
    <property type="match status" value="1"/>
</dbReference>
<evidence type="ECO:0000256" key="8">
    <source>
        <dbReference type="ARBA" id="ARBA00023277"/>
    </source>
</evidence>
<dbReference type="EC" id="3.2.1.21" evidence="4"/>
<sequence>MAAEVIQKLSLEDKVSLLAGASYWRTASLPEYGIKAIKTSDGPNGVRGESIHASTKASCFPCAACVGSTFNSELVFQIGQAIGKECKVKNVGMLLAPTINLHRSPLGGRNFEAYSEDPTLSGLLGAAFVNGVQSEGVSACPKHFLGNECETERKKSNTVVDEKTLRELYAYSFQVLLSKSAPWAIMTAYNKVNGTFMSEHEKLIQELLRNEWRFDGIVISDFEGVYSTVPPVTAGVALELPGPARFRGEYLLKAVKEGNICESHIDSLAADVIKLAAKVGSDENTSPERDITREETPAELLRSAASEGIVLLKNHENLLPLSTSSPLKIAVFGSPASQPVIHGGGSASMTPTYCISPIEALRRKFVNADIQYHLGVPIFKKIPSASLDVMTAPSTGKPGVDCYWYNGSEFSNDNLIHHEILERTRTLVIDNRIKDLSPQHCSRMRFVLKPRTSGTHTFGISACGRTSIRVDGRTILQHDGFTDVRVEYIMQPGDFEVRATIEMEAGHEYEVIIDAFSTLAPSPSPVFTMAPQATQVGFSENLPSCITPEISALADQCDIALIFTANNKEYESESFDRQSMDLSPLQNDLISTVAQAAPKSILFNQTGSPINMMPWIDHVDAIFQCWFAGQEVGNALADLLSGDCNPSGKLPVTFSRRIEDSPSFGNFPTDEELQVHYREGLKMGYRARQHPTPLFAFGHGLSYTQFEFGDFHVDIESPIDVCVVVNVINVGAVAGHEVVQVYVDGVLKGFAKVYLTPGENKDVRVFLDKYAFSEWDFMVGSWVVNSRGYEIDIRWNANTVISSVTHFIDQYSTWRGL</sequence>
<dbReference type="Gene3D" id="2.60.120.260">
    <property type="entry name" value="Galactose-binding domain-like"/>
    <property type="match status" value="1"/>
</dbReference>
<dbReference type="GO" id="GO:0030245">
    <property type="term" value="P:cellulose catabolic process"/>
    <property type="evidence" value="ECO:0007669"/>
    <property type="project" value="UniProtKB-UniPathway"/>
</dbReference>
<dbReference type="EMBL" id="MIKG01000011">
    <property type="protein sequence ID" value="RAO70094.1"/>
    <property type="molecule type" value="Genomic_DNA"/>
</dbReference>
<keyword evidence="13" id="KW-1185">Reference proteome</keyword>
<dbReference type="OrthoDB" id="47059at2759"/>
<keyword evidence="7" id="KW-0325">Glycoprotein</keyword>
<dbReference type="Gene3D" id="3.20.20.300">
    <property type="entry name" value="Glycoside hydrolase, family 3, N-terminal domain"/>
    <property type="match status" value="1"/>
</dbReference>
<evidence type="ECO:0000256" key="2">
    <source>
        <dbReference type="ARBA" id="ARBA00004987"/>
    </source>
</evidence>
<evidence type="ECO:0000256" key="1">
    <source>
        <dbReference type="ARBA" id="ARBA00000448"/>
    </source>
</evidence>
<comment type="catalytic activity">
    <reaction evidence="1">
        <text>Hydrolysis of terminal, non-reducing beta-D-glucosyl residues with release of beta-D-glucose.</text>
        <dbReference type="EC" id="3.2.1.21"/>
    </reaction>
</comment>
<accession>A0A364L2T5</accession>
<comment type="caution">
    <text evidence="12">The sequence shown here is derived from an EMBL/GenBank/DDBJ whole genome shotgun (WGS) entry which is preliminary data.</text>
</comment>
<dbReference type="InterPro" id="IPR017853">
    <property type="entry name" value="GH"/>
</dbReference>
<dbReference type="InterPro" id="IPR036881">
    <property type="entry name" value="Glyco_hydro_3_C_sf"/>
</dbReference>
<evidence type="ECO:0000256" key="7">
    <source>
        <dbReference type="ARBA" id="ARBA00023180"/>
    </source>
</evidence>
<dbReference type="GeneID" id="63795322"/>
<dbReference type="SUPFAM" id="SSF52279">
    <property type="entry name" value="Beta-D-glucan exohydrolase, C-terminal domain"/>
    <property type="match status" value="1"/>
</dbReference>
<dbReference type="InterPro" id="IPR011658">
    <property type="entry name" value="PA14_dom"/>
</dbReference>
<evidence type="ECO:0000259" key="11">
    <source>
        <dbReference type="PROSITE" id="PS51820"/>
    </source>
</evidence>
<dbReference type="RefSeq" id="XP_040734610.1">
    <property type="nucleotide sequence ID" value="XM_040878656.1"/>
</dbReference>
<dbReference type="InterPro" id="IPR037524">
    <property type="entry name" value="PA14/GLEYA"/>
</dbReference>
<dbReference type="InterPro" id="IPR026891">
    <property type="entry name" value="Fn3-like"/>
</dbReference>
<dbReference type="PANTHER" id="PTHR42715:SF3">
    <property type="entry name" value="BETA-GLUCOSIDASE B-RELATED"/>
    <property type="match status" value="1"/>
</dbReference>
<dbReference type="Pfam" id="PF01915">
    <property type="entry name" value="Glyco_hydro_3_C"/>
    <property type="match status" value="1"/>
</dbReference>
<evidence type="ECO:0000256" key="10">
    <source>
        <dbReference type="ARBA" id="ARBA00023326"/>
    </source>
</evidence>
<evidence type="ECO:0000256" key="9">
    <source>
        <dbReference type="ARBA" id="ARBA00023295"/>
    </source>
</evidence>
<dbReference type="GO" id="GO:0008422">
    <property type="term" value="F:beta-glucosidase activity"/>
    <property type="evidence" value="ECO:0007669"/>
    <property type="project" value="UniProtKB-EC"/>
</dbReference>